<evidence type="ECO:0000313" key="10">
    <source>
        <dbReference type="Proteomes" id="UP001419268"/>
    </source>
</evidence>
<evidence type="ECO:0000256" key="5">
    <source>
        <dbReference type="SAM" id="Coils"/>
    </source>
</evidence>
<name>A0AAP0P6L2_9MAGN</name>
<dbReference type="PRINTS" id="PR00503">
    <property type="entry name" value="BROMODOMAIN"/>
</dbReference>
<evidence type="ECO:0000256" key="4">
    <source>
        <dbReference type="PROSITE-ProRule" id="PRU00035"/>
    </source>
</evidence>
<evidence type="ECO:0000313" key="9">
    <source>
        <dbReference type="EMBL" id="KAK9132024.1"/>
    </source>
</evidence>
<dbReference type="InterPro" id="IPR001487">
    <property type="entry name" value="Bromodomain"/>
</dbReference>
<dbReference type="EMBL" id="JBBNAG010000005">
    <property type="protein sequence ID" value="KAK9132024.1"/>
    <property type="molecule type" value="Genomic_DNA"/>
</dbReference>
<feature type="region of interest" description="Disordered" evidence="6">
    <location>
        <begin position="1"/>
        <end position="100"/>
    </location>
</feature>
<keyword evidence="10" id="KW-1185">Reference proteome</keyword>
<feature type="compositionally biased region" description="Gly residues" evidence="6">
    <location>
        <begin position="1"/>
        <end position="11"/>
    </location>
</feature>
<dbReference type="SMART" id="SM00297">
    <property type="entry name" value="BROMO"/>
    <property type="match status" value="1"/>
</dbReference>
<dbReference type="InterPro" id="IPR038336">
    <property type="entry name" value="NET_sf"/>
</dbReference>
<feature type="compositionally biased region" description="Basic and acidic residues" evidence="6">
    <location>
        <begin position="12"/>
        <end position="21"/>
    </location>
</feature>
<evidence type="ECO:0000259" key="8">
    <source>
        <dbReference type="PROSITE" id="PS51525"/>
    </source>
</evidence>
<evidence type="ECO:0000256" key="3">
    <source>
        <dbReference type="ARBA" id="ARBA00023163"/>
    </source>
</evidence>
<protein>
    <recommendedName>
        <fullName evidence="11">Transcription factor GTE4</fullName>
    </recommendedName>
</protein>
<dbReference type="AlphaFoldDB" id="A0AAP0P6L2"/>
<dbReference type="PANTHER" id="PTHR45926">
    <property type="entry name" value="OSJNBA0053K19.4 PROTEIN"/>
    <property type="match status" value="1"/>
</dbReference>
<dbReference type="InterPro" id="IPR027353">
    <property type="entry name" value="NET_dom"/>
</dbReference>
<comment type="caution">
    <text evidence="9">The sequence shown here is derived from an EMBL/GenBank/DDBJ whole genome shotgun (WGS) entry which is preliminary data.</text>
</comment>
<organism evidence="9 10">
    <name type="scientific">Stephania cephalantha</name>
    <dbReference type="NCBI Taxonomy" id="152367"/>
    <lineage>
        <taxon>Eukaryota</taxon>
        <taxon>Viridiplantae</taxon>
        <taxon>Streptophyta</taxon>
        <taxon>Embryophyta</taxon>
        <taxon>Tracheophyta</taxon>
        <taxon>Spermatophyta</taxon>
        <taxon>Magnoliopsida</taxon>
        <taxon>Ranunculales</taxon>
        <taxon>Menispermaceae</taxon>
        <taxon>Menispermoideae</taxon>
        <taxon>Cissampelideae</taxon>
        <taxon>Stephania</taxon>
    </lineage>
</organism>
<evidence type="ECO:0000259" key="7">
    <source>
        <dbReference type="PROSITE" id="PS50014"/>
    </source>
</evidence>
<dbReference type="PROSITE" id="PS50014">
    <property type="entry name" value="BROMODOMAIN_2"/>
    <property type="match status" value="1"/>
</dbReference>
<feature type="compositionally biased region" description="Basic residues" evidence="6">
    <location>
        <begin position="25"/>
        <end position="34"/>
    </location>
</feature>
<dbReference type="InterPro" id="IPR037377">
    <property type="entry name" value="GTE_bromo"/>
</dbReference>
<sequence length="698" mass="78259">MASGPLVGGGEGSREKQRWSENRVYTRKVLKNGSKKGNLQQPSSQALVSEDGNSSQHQQQQQQKLLSRFDAASDDSSSLNRREAAGATVPPSAGKWRGGAENRVKIPVAERSKQEIRELRRKLSSELEQVRNMVKRIEAKELQLGGFSGGNYSHSQLSANDNGGGAKRVNSEVASVGPLESRVSRPLHQLSVSVVENSQGGVSDIVEKEKRTPKVNQYYRNSDFVLGKEKFPPPGSNKKSKSNSGKKHGSSVGEAGFGFGYASQVFKNCNSLLSKLMKHKLGWVFNAPVDVKGLGLHDYFTIIKEPMDLGTVKQRLNKNWYKSPKEFAEDVRLTFRNAMTYNPKGQDVHFMAEQLSNVFEERWAAIQAEFNVDSRYQGVDYDLGLPTPTSKKTPAPPPFHEMRRNLDRSESTTFRGDPNLKPSNVSHSARTLLPKKPKAKDLNKRDMTYEEKQRLSLNLQSLPPEKLDSIVQIIKKRNSSLCQRDDEIEVDIDVVDAETLWELDRFVTNYKKSLSKNKRKAELAVLAREKAERDMQERGQAQPAVEVPKETKAGKLYGIENVMKGMFLHLLFKEKSTRTMQVDQVVLVAPVVILDPLQVIRTVIAPLHQMVETRLGPDSLKSAAFVGCLLASSPHCGDKVYLWVTINMAENLHPIYYYWDSLTKCVYIGSVCSIFAGDCQSASRYSVVQMLAKQWVRR</sequence>
<gene>
    <name evidence="9" type="ORF">Scep_011552</name>
</gene>
<feature type="coiled-coil region" evidence="5">
    <location>
        <begin position="109"/>
        <end position="140"/>
    </location>
</feature>
<dbReference type="Pfam" id="PF00439">
    <property type="entry name" value="Bromodomain"/>
    <property type="match status" value="1"/>
</dbReference>
<keyword evidence="1" id="KW-0805">Transcription regulation</keyword>
<feature type="compositionally biased region" description="Basic residues" evidence="6">
    <location>
        <begin position="238"/>
        <end position="249"/>
    </location>
</feature>
<dbReference type="Gene3D" id="1.20.1270.220">
    <property type="match status" value="1"/>
</dbReference>
<evidence type="ECO:0008006" key="11">
    <source>
        <dbReference type="Google" id="ProtNLM"/>
    </source>
</evidence>
<feature type="compositionally biased region" description="Polar residues" evidence="6">
    <location>
        <begin position="35"/>
        <end position="55"/>
    </location>
</feature>
<evidence type="ECO:0000256" key="1">
    <source>
        <dbReference type="ARBA" id="ARBA00023015"/>
    </source>
</evidence>
<feature type="domain" description="NET" evidence="8">
    <location>
        <begin position="437"/>
        <end position="518"/>
    </location>
</feature>
<keyword evidence="5" id="KW-0175">Coiled coil</keyword>
<feature type="domain" description="Bromo" evidence="7">
    <location>
        <begin position="277"/>
        <end position="349"/>
    </location>
</feature>
<feature type="region of interest" description="Disordered" evidence="6">
    <location>
        <begin position="385"/>
        <end position="429"/>
    </location>
</feature>
<dbReference type="Pfam" id="PF17035">
    <property type="entry name" value="BET"/>
    <property type="match status" value="1"/>
</dbReference>
<dbReference type="InterPro" id="IPR036427">
    <property type="entry name" value="Bromodomain-like_sf"/>
</dbReference>
<feature type="compositionally biased region" description="Basic and acidic residues" evidence="6">
    <location>
        <begin position="400"/>
        <end position="410"/>
    </location>
</feature>
<evidence type="ECO:0000256" key="6">
    <source>
        <dbReference type="SAM" id="MobiDB-lite"/>
    </source>
</evidence>
<accession>A0AAP0P6L2</accession>
<dbReference type="CDD" id="cd05506">
    <property type="entry name" value="Bromo_plant1"/>
    <property type="match status" value="1"/>
</dbReference>
<evidence type="ECO:0000256" key="2">
    <source>
        <dbReference type="ARBA" id="ARBA00023117"/>
    </source>
</evidence>
<dbReference type="SUPFAM" id="SSF47370">
    <property type="entry name" value="Bromodomain"/>
    <property type="match status" value="1"/>
</dbReference>
<keyword evidence="2 4" id="KW-0103">Bromodomain</keyword>
<dbReference type="Gene3D" id="1.20.920.10">
    <property type="entry name" value="Bromodomain-like"/>
    <property type="match status" value="1"/>
</dbReference>
<keyword evidence="3" id="KW-0804">Transcription</keyword>
<dbReference type="Proteomes" id="UP001419268">
    <property type="component" value="Unassembled WGS sequence"/>
</dbReference>
<feature type="compositionally biased region" description="Low complexity" evidence="6">
    <location>
        <begin position="56"/>
        <end position="79"/>
    </location>
</feature>
<reference evidence="9 10" key="1">
    <citation type="submission" date="2024-01" db="EMBL/GenBank/DDBJ databases">
        <title>Genome assemblies of Stephania.</title>
        <authorList>
            <person name="Yang L."/>
        </authorList>
    </citation>
    <scope>NUCLEOTIDE SEQUENCE [LARGE SCALE GENOMIC DNA]</scope>
    <source>
        <strain evidence="9">JXDWG</strain>
        <tissue evidence="9">Leaf</tissue>
    </source>
</reference>
<dbReference type="PROSITE" id="PS51525">
    <property type="entry name" value="NET"/>
    <property type="match status" value="1"/>
</dbReference>
<proteinExistence type="predicted"/>
<feature type="region of interest" description="Disordered" evidence="6">
    <location>
        <begin position="226"/>
        <end position="249"/>
    </location>
</feature>